<dbReference type="EMBL" id="KN840524">
    <property type="protein sequence ID" value="KIP06171.1"/>
    <property type="molecule type" value="Genomic_DNA"/>
</dbReference>
<dbReference type="InterPro" id="IPR002347">
    <property type="entry name" value="SDR_fam"/>
</dbReference>
<dbReference type="PRINTS" id="PR00081">
    <property type="entry name" value="GDHRDH"/>
</dbReference>
<keyword evidence="2" id="KW-0560">Oxidoreductase</keyword>
<comment type="similarity">
    <text evidence="1 3">Belongs to the short-chain dehydrogenases/reductases (SDR) family.</text>
</comment>
<evidence type="ECO:0000313" key="4">
    <source>
        <dbReference type="EMBL" id="KIP06171.1"/>
    </source>
</evidence>
<dbReference type="OrthoDB" id="1274115at2759"/>
<dbReference type="STRING" id="745531.A0A0C3RWU8"/>
<gene>
    <name evidence="4" type="ORF">PHLGIDRAFT_36076</name>
</gene>
<organism evidence="4 5">
    <name type="scientific">Phlebiopsis gigantea (strain 11061_1 CR5-6)</name>
    <name type="common">White-rot fungus</name>
    <name type="synonym">Peniophora gigantea</name>
    <dbReference type="NCBI Taxonomy" id="745531"/>
    <lineage>
        <taxon>Eukaryota</taxon>
        <taxon>Fungi</taxon>
        <taxon>Dikarya</taxon>
        <taxon>Basidiomycota</taxon>
        <taxon>Agaricomycotina</taxon>
        <taxon>Agaricomycetes</taxon>
        <taxon>Polyporales</taxon>
        <taxon>Phanerochaetaceae</taxon>
        <taxon>Phlebiopsis</taxon>
    </lineage>
</organism>
<dbReference type="PRINTS" id="PR00080">
    <property type="entry name" value="SDRFAMILY"/>
</dbReference>
<reference evidence="4 5" key="1">
    <citation type="journal article" date="2014" name="PLoS Genet.">
        <title>Analysis of the Phlebiopsis gigantea genome, transcriptome and secretome provides insight into its pioneer colonization strategies of wood.</title>
        <authorList>
            <person name="Hori C."/>
            <person name="Ishida T."/>
            <person name="Igarashi K."/>
            <person name="Samejima M."/>
            <person name="Suzuki H."/>
            <person name="Master E."/>
            <person name="Ferreira P."/>
            <person name="Ruiz-Duenas F.J."/>
            <person name="Held B."/>
            <person name="Canessa P."/>
            <person name="Larrondo L.F."/>
            <person name="Schmoll M."/>
            <person name="Druzhinina I.S."/>
            <person name="Kubicek C.P."/>
            <person name="Gaskell J.A."/>
            <person name="Kersten P."/>
            <person name="St John F."/>
            <person name="Glasner J."/>
            <person name="Sabat G."/>
            <person name="Splinter BonDurant S."/>
            <person name="Syed K."/>
            <person name="Yadav J."/>
            <person name="Mgbeahuruike A.C."/>
            <person name="Kovalchuk A."/>
            <person name="Asiegbu F.O."/>
            <person name="Lackner G."/>
            <person name="Hoffmeister D."/>
            <person name="Rencoret J."/>
            <person name="Gutierrez A."/>
            <person name="Sun H."/>
            <person name="Lindquist E."/>
            <person name="Barry K."/>
            <person name="Riley R."/>
            <person name="Grigoriev I.V."/>
            <person name="Henrissat B."/>
            <person name="Kues U."/>
            <person name="Berka R.M."/>
            <person name="Martinez A.T."/>
            <person name="Covert S.F."/>
            <person name="Blanchette R.A."/>
            <person name="Cullen D."/>
        </authorList>
    </citation>
    <scope>NUCLEOTIDE SEQUENCE [LARGE SCALE GENOMIC DNA]</scope>
    <source>
        <strain evidence="4 5">11061_1 CR5-6</strain>
    </source>
</reference>
<dbReference type="PANTHER" id="PTHR43976:SF16">
    <property type="entry name" value="SHORT-CHAIN DEHYDROGENASE_REDUCTASE FAMILY PROTEIN"/>
    <property type="match status" value="1"/>
</dbReference>
<evidence type="ECO:0000256" key="2">
    <source>
        <dbReference type="ARBA" id="ARBA00023002"/>
    </source>
</evidence>
<dbReference type="InterPro" id="IPR051911">
    <property type="entry name" value="SDR_oxidoreductase"/>
</dbReference>
<dbReference type="Gene3D" id="3.40.50.720">
    <property type="entry name" value="NAD(P)-binding Rossmann-like Domain"/>
    <property type="match status" value="1"/>
</dbReference>
<protein>
    <submittedName>
        <fullName evidence="4">Uncharacterized protein</fullName>
    </submittedName>
</protein>
<dbReference type="Proteomes" id="UP000053257">
    <property type="component" value="Unassembled WGS sequence"/>
</dbReference>
<name>A0A0C3RWU8_PHLG1</name>
<dbReference type="HOGENOM" id="CLU_010194_2_9_1"/>
<dbReference type="SUPFAM" id="SSF51735">
    <property type="entry name" value="NAD(P)-binding Rossmann-fold domains"/>
    <property type="match status" value="1"/>
</dbReference>
<accession>A0A0C3RWU8</accession>
<dbReference type="AlphaFoldDB" id="A0A0C3RWU8"/>
<dbReference type="PANTHER" id="PTHR43976">
    <property type="entry name" value="SHORT CHAIN DEHYDROGENASE"/>
    <property type="match status" value="1"/>
</dbReference>
<evidence type="ECO:0000256" key="1">
    <source>
        <dbReference type="ARBA" id="ARBA00006484"/>
    </source>
</evidence>
<evidence type="ECO:0000313" key="5">
    <source>
        <dbReference type="Proteomes" id="UP000053257"/>
    </source>
</evidence>
<dbReference type="Pfam" id="PF00106">
    <property type="entry name" value="adh_short"/>
    <property type="match status" value="1"/>
</dbReference>
<sequence>MPSLVSQEPQRVWFITGTSSGFGKELVTSALARGDRVIATARSLEKIKHFNSLPEASPSRLALLRLDVADSPENIQRTVERAIAIWGRIDVVVNNAGLGMKSVLEEGGSLAAMQQFQTNVFGVLNVTNAALPHMRERQSGTVVIVGSRTGWHAAVPPVGFYAASKAAVHALGESYASELAQFSIRVTVVIPGSFRTGALGQPVTVHKHIPAYDMLREKGRARFNSISGYERGDPRQAMELLVDVVRGEGRARGREWPMWLFMGQDVYRDVRGKCERVLETLDAWEDVSTSLEFDL</sequence>
<proteinExistence type="inferred from homology"/>
<dbReference type="GO" id="GO:0016491">
    <property type="term" value="F:oxidoreductase activity"/>
    <property type="evidence" value="ECO:0007669"/>
    <property type="project" value="UniProtKB-KW"/>
</dbReference>
<dbReference type="CDD" id="cd05374">
    <property type="entry name" value="17beta-HSD-like_SDR_c"/>
    <property type="match status" value="1"/>
</dbReference>
<dbReference type="InterPro" id="IPR036291">
    <property type="entry name" value="NAD(P)-bd_dom_sf"/>
</dbReference>
<evidence type="ECO:0000256" key="3">
    <source>
        <dbReference type="RuleBase" id="RU000363"/>
    </source>
</evidence>
<keyword evidence="5" id="KW-1185">Reference proteome</keyword>